<organism evidence="8 9">
    <name type="scientific">Mucuna pruriens</name>
    <name type="common">Velvet bean</name>
    <name type="synonym">Dolichos pruriens</name>
    <dbReference type="NCBI Taxonomy" id="157652"/>
    <lineage>
        <taxon>Eukaryota</taxon>
        <taxon>Viridiplantae</taxon>
        <taxon>Streptophyta</taxon>
        <taxon>Embryophyta</taxon>
        <taxon>Tracheophyta</taxon>
        <taxon>Spermatophyta</taxon>
        <taxon>Magnoliopsida</taxon>
        <taxon>eudicotyledons</taxon>
        <taxon>Gunneridae</taxon>
        <taxon>Pentapetalae</taxon>
        <taxon>rosids</taxon>
        <taxon>fabids</taxon>
        <taxon>Fabales</taxon>
        <taxon>Fabaceae</taxon>
        <taxon>Papilionoideae</taxon>
        <taxon>50 kb inversion clade</taxon>
        <taxon>NPAAA clade</taxon>
        <taxon>indigoferoid/millettioid clade</taxon>
        <taxon>Phaseoleae</taxon>
        <taxon>Mucuna</taxon>
    </lineage>
</organism>
<feature type="region of interest" description="Disordered" evidence="6">
    <location>
        <begin position="1"/>
        <end position="42"/>
    </location>
</feature>
<dbReference type="EMBL" id="QJKJ01013382">
    <property type="protein sequence ID" value="RDX66568.1"/>
    <property type="molecule type" value="Genomic_DNA"/>
</dbReference>
<feature type="domain" description="MBD" evidence="7">
    <location>
        <begin position="28"/>
        <end position="102"/>
    </location>
</feature>
<sequence>MGKLQDEKFEATNRHISSSTKCNSKQTVEKSNERPEWLPDGWNVDFRTRKSGANMGCGYKCYIDPSGHKFYSKPEVLRYLETVNSNSHTSKKEKICKSNDAVEKSTVEDLPHGQTTEDVVKKSPVEDLPPGWITEAKVRKGGTGHKKDLFFIDPGSGYVFRSKKDALRYLKSGDISTCVLKPFKRQIQDEDKIT</sequence>
<feature type="domain" description="MBD" evidence="7">
    <location>
        <begin position="118"/>
        <end position="190"/>
    </location>
</feature>
<evidence type="ECO:0000256" key="3">
    <source>
        <dbReference type="ARBA" id="ARBA00023125"/>
    </source>
</evidence>
<dbReference type="Gene3D" id="3.30.890.10">
    <property type="entry name" value="Methyl-cpg-binding Protein 2, Chain A"/>
    <property type="match status" value="2"/>
</dbReference>
<evidence type="ECO:0000256" key="1">
    <source>
        <dbReference type="ARBA" id="ARBA00004123"/>
    </source>
</evidence>
<name>A0A371EKK3_MUCPR</name>
<feature type="region of interest" description="Disordered" evidence="6">
    <location>
        <begin position="105"/>
        <end position="124"/>
    </location>
</feature>
<proteinExistence type="predicted"/>
<dbReference type="GO" id="GO:0003677">
    <property type="term" value="F:DNA binding"/>
    <property type="evidence" value="ECO:0007669"/>
    <property type="project" value="UniProtKB-KW"/>
</dbReference>
<feature type="non-terminal residue" evidence="8">
    <location>
        <position position="1"/>
    </location>
</feature>
<dbReference type="PANTHER" id="PTHR34067:SF20">
    <property type="entry name" value="OS08G0206700 PROTEIN"/>
    <property type="match status" value="1"/>
</dbReference>
<dbReference type="Proteomes" id="UP000257109">
    <property type="component" value="Unassembled WGS sequence"/>
</dbReference>
<evidence type="ECO:0000256" key="5">
    <source>
        <dbReference type="ARBA" id="ARBA00023242"/>
    </source>
</evidence>
<dbReference type="Pfam" id="PF01429">
    <property type="entry name" value="MBD"/>
    <property type="match status" value="2"/>
</dbReference>
<dbReference type="SUPFAM" id="SSF54171">
    <property type="entry name" value="DNA-binding domain"/>
    <property type="match status" value="2"/>
</dbReference>
<accession>A0A371EKK3</accession>
<feature type="compositionally biased region" description="Polar residues" evidence="6">
    <location>
        <begin position="14"/>
        <end position="26"/>
    </location>
</feature>
<feature type="compositionally biased region" description="Basic and acidic residues" evidence="6">
    <location>
        <begin position="27"/>
        <end position="37"/>
    </location>
</feature>
<gene>
    <name evidence="8" type="primary">MBD13</name>
    <name evidence="8" type="ORF">CR513_54650</name>
</gene>
<keyword evidence="3" id="KW-0238">DNA-binding</keyword>
<dbReference type="OrthoDB" id="10072024at2759"/>
<dbReference type="GO" id="GO:0005634">
    <property type="term" value="C:nucleus"/>
    <property type="evidence" value="ECO:0007669"/>
    <property type="project" value="UniProtKB-SubCell"/>
</dbReference>
<dbReference type="PANTHER" id="PTHR34067">
    <property type="entry name" value="OS04G0193200 PROTEIN"/>
    <property type="match status" value="1"/>
</dbReference>
<dbReference type="InterPro" id="IPR038945">
    <property type="entry name" value="MBD13-like"/>
</dbReference>
<comment type="caution">
    <text evidence="8">The sequence shown here is derived from an EMBL/GenBank/DDBJ whole genome shotgun (WGS) entry which is preliminary data.</text>
</comment>
<keyword evidence="9" id="KW-1185">Reference proteome</keyword>
<evidence type="ECO:0000313" key="8">
    <source>
        <dbReference type="EMBL" id="RDX66568.1"/>
    </source>
</evidence>
<dbReference type="STRING" id="157652.A0A371EKK3"/>
<dbReference type="PROSITE" id="PS50982">
    <property type="entry name" value="MBD"/>
    <property type="match status" value="2"/>
</dbReference>
<reference evidence="8" key="1">
    <citation type="submission" date="2018-05" db="EMBL/GenBank/DDBJ databases">
        <title>Draft genome of Mucuna pruriens seed.</title>
        <authorList>
            <person name="Nnadi N.E."/>
            <person name="Vos R."/>
            <person name="Hasami M.H."/>
            <person name="Devisetty U.K."/>
            <person name="Aguiy J.C."/>
        </authorList>
    </citation>
    <scope>NUCLEOTIDE SEQUENCE [LARGE SCALE GENOMIC DNA]</scope>
    <source>
        <strain evidence="8">JCA_2017</strain>
    </source>
</reference>
<comment type="subcellular location">
    <subcellularLocation>
        <location evidence="1">Nucleus</location>
    </subcellularLocation>
</comment>
<protein>
    <submittedName>
        <fullName evidence="8">Methyl-CpG-binding domain-containing protein 13</fullName>
    </submittedName>
</protein>
<evidence type="ECO:0000256" key="4">
    <source>
        <dbReference type="ARBA" id="ARBA00023163"/>
    </source>
</evidence>
<feature type="compositionally biased region" description="Basic and acidic residues" evidence="6">
    <location>
        <begin position="1"/>
        <end position="13"/>
    </location>
</feature>
<keyword evidence="5" id="KW-0539">Nucleus</keyword>
<feature type="non-terminal residue" evidence="8">
    <location>
        <position position="194"/>
    </location>
</feature>
<evidence type="ECO:0000259" key="7">
    <source>
        <dbReference type="PROSITE" id="PS50982"/>
    </source>
</evidence>
<evidence type="ECO:0000256" key="6">
    <source>
        <dbReference type="SAM" id="MobiDB-lite"/>
    </source>
</evidence>
<evidence type="ECO:0000313" key="9">
    <source>
        <dbReference type="Proteomes" id="UP000257109"/>
    </source>
</evidence>
<dbReference type="InterPro" id="IPR001739">
    <property type="entry name" value="Methyl_CpG_DNA-bd"/>
</dbReference>
<dbReference type="AlphaFoldDB" id="A0A371EKK3"/>
<keyword evidence="4" id="KW-0804">Transcription</keyword>
<evidence type="ECO:0000256" key="2">
    <source>
        <dbReference type="ARBA" id="ARBA00023015"/>
    </source>
</evidence>
<keyword evidence="2" id="KW-0805">Transcription regulation</keyword>
<dbReference type="InterPro" id="IPR016177">
    <property type="entry name" value="DNA-bd_dom_sf"/>
</dbReference>